<sequence length="96" mass="11204">MKNNIRSLEEIVKSNKKVDSTIEIGDYVLASKGYDLSPNDRWRIDIIERIETDHVKPALYFKETGSIPYFYAQRISRDEGALLITLLERYISLNHD</sequence>
<name>A0ABS5PIZ9_9FLAO</name>
<accession>A0ABS5PIZ9</accession>
<evidence type="ECO:0000313" key="1">
    <source>
        <dbReference type="EMBL" id="MBS7233800.1"/>
    </source>
</evidence>
<reference evidence="1 2" key="1">
    <citation type="journal article" date="2018" name="Int. J. Syst. Evol. Microbiol.">
        <title>Flavobacterium chryseum sp. nov. and Flavobacterium psychroterrae sp. nov., novel environmental bacteria isolated from Antarctica.</title>
        <authorList>
            <person name="Kralova S."/>
            <person name="Svec P."/>
            <person name="Busse H.J."/>
            <person name="Stankova E."/>
            <person name="Vaczi P."/>
            <person name="Sedlacek I."/>
        </authorList>
    </citation>
    <scope>NUCLEOTIDE SEQUENCE [LARGE SCALE GENOMIC DNA]</scope>
    <source>
        <strain evidence="1 2">CCM 8827</strain>
    </source>
</reference>
<dbReference type="RefSeq" id="WP_213307014.1">
    <property type="nucleotide sequence ID" value="NZ_JAGYVZ010000034.1"/>
</dbReference>
<protein>
    <submittedName>
        <fullName evidence="1">Uncharacterized protein</fullName>
    </submittedName>
</protein>
<dbReference type="Proteomes" id="UP000722625">
    <property type="component" value="Unassembled WGS sequence"/>
</dbReference>
<proteinExistence type="predicted"/>
<gene>
    <name evidence="1" type="ORF">KHA90_22540</name>
</gene>
<dbReference type="EMBL" id="JAGYVZ010000034">
    <property type="protein sequence ID" value="MBS7233800.1"/>
    <property type="molecule type" value="Genomic_DNA"/>
</dbReference>
<comment type="caution">
    <text evidence="1">The sequence shown here is derived from an EMBL/GenBank/DDBJ whole genome shotgun (WGS) entry which is preliminary data.</text>
</comment>
<keyword evidence="2" id="KW-1185">Reference proteome</keyword>
<evidence type="ECO:0000313" key="2">
    <source>
        <dbReference type="Proteomes" id="UP000722625"/>
    </source>
</evidence>
<organism evidence="1 2">
    <name type="scientific">Flavobacterium psychroterrae</name>
    <dbReference type="NCBI Taxonomy" id="2133767"/>
    <lineage>
        <taxon>Bacteria</taxon>
        <taxon>Pseudomonadati</taxon>
        <taxon>Bacteroidota</taxon>
        <taxon>Flavobacteriia</taxon>
        <taxon>Flavobacteriales</taxon>
        <taxon>Flavobacteriaceae</taxon>
        <taxon>Flavobacterium</taxon>
    </lineage>
</organism>